<evidence type="ECO:0000313" key="5">
    <source>
        <dbReference type="EMBL" id="DAD39256.1"/>
    </source>
</evidence>
<dbReference type="Proteomes" id="UP000607653">
    <property type="component" value="Unassembled WGS sequence"/>
</dbReference>
<dbReference type="SMART" id="SM00043">
    <property type="entry name" value="CY"/>
    <property type="match status" value="1"/>
</dbReference>
<dbReference type="PANTHER" id="PTHR47364">
    <property type="entry name" value="CYSTEINE PROTEINASE INHIBITOR 5"/>
    <property type="match status" value="1"/>
</dbReference>
<sequence length="121" mass="13028">MEIKSLLLLVSLLAYSFILLDGVSGTARPSRSLLGGWKPIVDVDDPFIHEIAEYAISQHNKEAKTKLVPNELIQGETQAAGGGTSYRLIIAAKEGSAIKKYEAVVLEKGGTPSSLTSFRQI</sequence>
<evidence type="ECO:0000259" key="4">
    <source>
        <dbReference type="SMART" id="SM00043"/>
    </source>
</evidence>
<proteinExistence type="predicted"/>
<comment type="caution">
    <text evidence="5">The sequence shown here is derived from an EMBL/GenBank/DDBJ whole genome shotgun (WGS) entry which is preliminary data.</text>
</comment>
<keyword evidence="3" id="KW-0732">Signal</keyword>
<dbReference type="GO" id="GO:0004869">
    <property type="term" value="F:cysteine-type endopeptidase inhibitor activity"/>
    <property type="evidence" value="ECO:0007669"/>
    <property type="project" value="UniProtKB-KW"/>
</dbReference>
<organism evidence="5 6">
    <name type="scientific">Nelumbo nucifera</name>
    <name type="common">Sacred lotus</name>
    <dbReference type="NCBI Taxonomy" id="4432"/>
    <lineage>
        <taxon>Eukaryota</taxon>
        <taxon>Viridiplantae</taxon>
        <taxon>Streptophyta</taxon>
        <taxon>Embryophyta</taxon>
        <taxon>Tracheophyta</taxon>
        <taxon>Spermatophyta</taxon>
        <taxon>Magnoliopsida</taxon>
        <taxon>Proteales</taxon>
        <taxon>Nelumbonaceae</taxon>
        <taxon>Nelumbo</taxon>
    </lineage>
</organism>
<evidence type="ECO:0000256" key="2">
    <source>
        <dbReference type="ARBA" id="ARBA00022704"/>
    </source>
</evidence>
<protein>
    <recommendedName>
        <fullName evidence="4">Cystatin domain-containing protein</fullName>
    </recommendedName>
</protein>
<accession>A0A822Z892</accession>
<feature type="signal peptide" evidence="3">
    <location>
        <begin position="1"/>
        <end position="25"/>
    </location>
</feature>
<dbReference type="Pfam" id="PF16845">
    <property type="entry name" value="SQAPI"/>
    <property type="match status" value="1"/>
</dbReference>
<feature type="chain" id="PRO_5032802399" description="Cystatin domain-containing protein" evidence="3">
    <location>
        <begin position="26"/>
        <end position="121"/>
    </location>
</feature>
<dbReference type="Gene3D" id="3.10.450.10">
    <property type="match status" value="1"/>
</dbReference>
<reference evidence="5 6" key="1">
    <citation type="journal article" date="2020" name="Mol. Biol. Evol.">
        <title>Distinct Expression and Methylation Patterns for Genes with Different Fates following a Single Whole-Genome Duplication in Flowering Plants.</title>
        <authorList>
            <person name="Shi T."/>
            <person name="Rahmani R.S."/>
            <person name="Gugger P.F."/>
            <person name="Wang M."/>
            <person name="Li H."/>
            <person name="Zhang Y."/>
            <person name="Li Z."/>
            <person name="Wang Q."/>
            <person name="Van de Peer Y."/>
            <person name="Marchal K."/>
            <person name="Chen J."/>
        </authorList>
    </citation>
    <scope>NUCLEOTIDE SEQUENCE [LARGE SCALE GENOMIC DNA]</scope>
    <source>
        <tissue evidence="5">Leaf</tissue>
    </source>
</reference>
<dbReference type="PANTHER" id="PTHR47364:SF2">
    <property type="entry name" value="CYSTEINE PROTEINASE INHIBITOR 5"/>
    <property type="match status" value="1"/>
</dbReference>
<evidence type="ECO:0000256" key="3">
    <source>
        <dbReference type="SAM" id="SignalP"/>
    </source>
</evidence>
<evidence type="ECO:0000256" key="1">
    <source>
        <dbReference type="ARBA" id="ARBA00022690"/>
    </source>
</evidence>
<gene>
    <name evidence="5" type="ORF">HUJ06_013579</name>
</gene>
<keyword evidence="1" id="KW-0646">Protease inhibitor</keyword>
<keyword evidence="2" id="KW-0789">Thiol protease inhibitor</keyword>
<dbReference type="SUPFAM" id="SSF54403">
    <property type="entry name" value="Cystatin/monellin"/>
    <property type="match status" value="1"/>
</dbReference>
<dbReference type="InterPro" id="IPR000010">
    <property type="entry name" value="Cystatin_dom"/>
</dbReference>
<dbReference type="AlphaFoldDB" id="A0A822Z892"/>
<dbReference type="CDD" id="cd00042">
    <property type="entry name" value="CY"/>
    <property type="match status" value="1"/>
</dbReference>
<name>A0A822Z892_NELNU</name>
<dbReference type="EMBL" id="DUZY01000005">
    <property type="protein sequence ID" value="DAD39256.1"/>
    <property type="molecule type" value="Genomic_DNA"/>
</dbReference>
<feature type="domain" description="Cystatin" evidence="4">
    <location>
        <begin position="32"/>
        <end position="121"/>
    </location>
</feature>
<evidence type="ECO:0000313" key="6">
    <source>
        <dbReference type="Proteomes" id="UP000607653"/>
    </source>
</evidence>
<dbReference type="InterPro" id="IPR046350">
    <property type="entry name" value="Cystatin_sf"/>
</dbReference>
<keyword evidence="6" id="KW-1185">Reference proteome</keyword>